<dbReference type="InterPro" id="IPR009060">
    <property type="entry name" value="UBA-like_sf"/>
</dbReference>
<dbReference type="SUPFAM" id="SSF52833">
    <property type="entry name" value="Thioredoxin-like"/>
    <property type="match status" value="1"/>
</dbReference>
<accession>A0A314V2R0</accession>
<feature type="domain" description="UBX" evidence="3">
    <location>
        <begin position="414"/>
        <end position="475"/>
    </location>
</feature>
<dbReference type="Pfam" id="PF13899">
    <property type="entry name" value="Thioredoxin_7"/>
    <property type="match status" value="1"/>
</dbReference>
<dbReference type="SMART" id="SM00594">
    <property type="entry name" value="UAS"/>
    <property type="match status" value="1"/>
</dbReference>
<dbReference type="InterPro" id="IPR003903">
    <property type="entry name" value="UIM_dom"/>
</dbReference>
<dbReference type="PROSITE" id="PS50033">
    <property type="entry name" value="UBX"/>
    <property type="match status" value="1"/>
</dbReference>
<comment type="caution">
    <text evidence="4">The sequence shown here is derived from an EMBL/GenBank/DDBJ whole genome shotgun (WGS) entry which is preliminary data.</text>
</comment>
<dbReference type="GO" id="GO:0043130">
    <property type="term" value="F:ubiquitin binding"/>
    <property type="evidence" value="ECO:0007669"/>
    <property type="project" value="TreeGrafter"/>
</dbReference>
<dbReference type="PANTHER" id="PTHR23322">
    <property type="entry name" value="FAS-ASSOCIATED PROTEIN"/>
    <property type="match status" value="1"/>
</dbReference>
<dbReference type="InterPro" id="IPR006577">
    <property type="entry name" value="UAS"/>
</dbReference>
<organism evidence="4 5">
    <name type="scientific">Prunus yedoensis var. nudiflora</name>
    <dbReference type="NCBI Taxonomy" id="2094558"/>
    <lineage>
        <taxon>Eukaryota</taxon>
        <taxon>Viridiplantae</taxon>
        <taxon>Streptophyta</taxon>
        <taxon>Embryophyta</taxon>
        <taxon>Tracheophyta</taxon>
        <taxon>Spermatophyta</taxon>
        <taxon>Magnoliopsida</taxon>
        <taxon>eudicotyledons</taxon>
        <taxon>Gunneridae</taxon>
        <taxon>Pentapetalae</taxon>
        <taxon>rosids</taxon>
        <taxon>fabids</taxon>
        <taxon>Rosales</taxon>
        <taxon>Rosaceae</taxon>
        <taxon>Amygdaloideae</taxon>
        <taxon>Amygdaleae</taxon>
        <taxon>Prunus</taxon>
    </lineage>
</organism>
<evidence type="ECO:0000259" key="3">
    <source>
        <dbReference type="PROSITE" id="PS50033"/>
    </source>
</evidence>
<dbReference type="Gene3D" id="3.10.20.90">
    <property type="entry name" value="Phosphatidylinositol 3-kinase Catalytic Subunit, Chain A, domain 1"/>
    <property type="match status" value="1"/>
</dbReference>
<dbReference type="CDD" id="cd14273">
    <property type="entry name" value="UBA_TAP-C_like"/>
    <property type="match status" value="1"/>
</dbReference>
<dbReference type="CDD" id="cd01767">
    <property type="entry name" value="UBX"/>
    <property type="match status" value="1"/>
</dbReference>
<evidence type="ECO:0000256" key="1">
    <source>
        <dbReference type="ARBA" id="ARBA00022786"/>
    </source>
</evidence>
<keyword evidence="5" id="KW-1185">Reference proteome</keyword>
<dbReference type="STRING" id="2094558.A0A314V2R0"/>
<gene>
    <name evidence="4" type="ORF">Pyn_37175</name>
</gene>
<dbReference type="InterPro" id="IPR001012">
    <property type="entry name" value="UBX_dom"/>
</dbReference>
<evidence type="ECO:0000313" key="4">
    <source>
        <dbReference type="EMBL" id="PQM41569.1"/>
    </source>
</evidence>
<dbReference type="PROSITE" id="PS50330">
    <property type="entry name" value="UIM"/>
    <property type="match status" value="1"/>
</dbReference>
<dbReference type="PANTHER" id="PTHR23322:SF6">
    <property type="entry name" value="UBX DOMAIN-CONTAINING PROTEIN 7"/>
    <property type="match status" value="1"/>
</dbReference>
<dbReference type="Pfam" id="PF14555">
    <property type="entry name" value="UBA_4"/>
    <property type="match status" value="1"/>
</dbReference>
<dbReference type="InterPro" id="IPR036249">
    <property type="entry name" value="Thioredoxin-like_sf"/>
</dbReference>
<dbReference type="CDD" id="cd02958">
    <property type="entry name" value="UAS"/>
    <property type="match status" value="1"/>
</dbReference>
<sequence>MESPLWPALYPLRADPVKESKISEEQKPVAKIPRLPKSRKRKMDGVISANDQQGLVTSFLEIAVGQTADTARQFLQATGWQLEEAIQLFYVGNEAGSIAAAQPPTENIDHLADQTSGANENVVHHGINENVGQLGEDEVRPPMPVIRDVLYDDAALYGSPRARFSQHESGSVIAFRNFEEEMKHPGVWESGQGATSSAETARDNLASLYRPPFKLLFQGSFEKAKGAASVQDKWLLVNLQSTKEFSSHMLNRDTWANEAVSQTIITNFVFWQTYDDTTEGRKVCTYYKLESMPVVLIIDPITGQRMRSWNGMVQPECLLEDLLPFLDSGPRDHHVTLSHKRPRESSLPQPQKTKDETNEEDEEVQRALAASMEGMQETGGISKDKDEIITNKEEETCLAKTPAYPPLPEEPKGDKNLLCRVGVRLPDGRRVQRNFLRTDPIQLLWSFCYSQLKEAETTAVSVDSGNPRSFKESGL</sequence>
<dbReference type="GO" id="GO:0043161">
    <property type="term" value="P:proteasome-mediated ubiquitin-dependent protein catabolic process"/>
    <property type="evidence" value="ECO:0007669"/>
    <property type="project" value="TreeGrafter"/>
</dbReference>
<reference evidence="4 5" key="1">
    <citation type="submission" date="2018-02" db="EMBL/GenBank/DDBJ databases">
        <title>Draft genome of wild Prunus yedoensis var. nudiflora.</title>
        <authorList>
            <person name="Baek S."/>
            <person name="Kim J.-H."/>
            <person name="Choi K."/>
            <person name="Kim G.-B."/>
            <person name="Cho A."/>
            <person name="Jang H."/>
            <person name="Shin C.-H."/>
            <person name="Yu H.-J."/>
            <person name="Mun J.-H."/>
        </authorList>
    </citation>
    <scope>NUCLEOTIDE SEQUENCE [LARGE SCALE GENOMIC DNA]</scope>
    <source>
        <strain evidence="5">cv. Jeju island</strain>
        <tissue evidence="4">Leaf</tissue>
    </source>
</reference>
<dbReference type="InterPro" id="IPR050730">
    <property type="entry name" value="UBX_domain-protein"/>
</dbReference>
<dbReference type="SUPFAM" id="SSF46934">
    <property type="entry name" value="UBA-like"/>
    <property type="match status" value="1"/>
</dbReference>
<keyword evidence="1" id="KW-0833">Ubl conjugation pathway</keyword>
<protein>
    <submittedName>
        <fullName evidence="4">Plant UBX domain-containing protein 7 isoform X2</fullName>
    </submittedName>
</protein>
<dbReference type="GO" id="GO:0005634">
    <property type="term" value="C:nucleus"/>
    <property type="evidence" value="ECO:0007669"/>
    <property type="project" value="TreeGrafter"/>
</dbReference>
<dbReference type="Proteomes" id="UP000250321">
    <property type="component" value="Unassembled WGS sequence"/>
</dbReference>
<feature type="region of interest" description="Disordered" evidence="2">
    <location>
        <begin position="333"/>
        <end position="364"/>
    </location>
</feature>
<dbReference type="Pfam" id="PF00789">
    <property type="entry name" value="UBX"/>
    <property type="match status" value="1"/>
</dbReference>
<dbReference type="InterPro" id="IPR029071">
    <property type="entry name" value="Ubiquitin-like_domsf"/>
</dbReference>
<evidence type="ECO:0000313" key="5">
    <source>
        <dbReference type="Proteomes" id="UP000250321"/>
    </source>
</evidence>
<dbReference type="OrthoDB" id="270602at2759"/>
<dbReference type="SUPFAM" id="SSF54236">
    <property type="entry name" value="Ubiquitin-like"/>
    <property type="match status" value="1"/>
</dbReference>
<name>A0A314V2R0_PRUYE</name>
<dbReference type="AlphaFoldDB" id="A0A314V2R0"/>
<proteinExistence type="predicted"/>
<evidence type="ECO:0000256" key="2">
    <source>
        <dbReference type="SAM" id="MobiDB-lite"/>
    </source>
</evidence>
<dbReference type="Gene3D" id="1.10.8.10">
    <property type="entry name" value="DNA helicase RuvA subunit, C-terminal domain"/>
    <property type="match status" value="1"/>
</dbReference>
<dbReference type="Gene3D" id="3.40.30.10">
    <property type="entry name" value="Glutaredoxin"/>
    <property type="match status" value="1"/>
</dbReference>
<dbReference type="EMBL" id="PJQY01002944">
    <property type="protein sequence ID" value="PQM41569.1"/>
    <property type="molecule type" value="Genomic_DNA"/>
</dbReference>